<dbReference type="PROSITE" id="PS50076">
    <property type="entry name" value="DNAJ_2"/>
    <property type="match status" value="1"/>
</dbReference>
<dbReference type="PRINTS" id="PR00625">
    <property type="entry name" value="JDOMAIN"/>
</dbReference>
<dbReference type="GO" id="GO:0003677">
    <property type="term" value="F:DNA binding"/>
    <property type="evidence" value="ECO:0007669"/>
    <property type="project" value="UniProtKB-KW"/>
</dbReference>
<dbReference type="PANTHER" id="PTHR45188">
    <property type="entry name" value="DNAJ PROTEIN P58IPK HOMOLOG"/>
    <property type="match status" value="1"/>
</dbReference>
<sequence>MADFVDYYELLGCAPDSTLVEIKQAYHEKLREYHPDKRPNSQEGRGKKVTATLNEAWEILKDDARREHYDRLWLKARPPAFAVPRPPCTADECRRAGNDLYRAANAVAARHEADPEGITFGAEGMGWAKQVLEKYQAAIDLYSKGLDFSPDDHRLLNNRALCYAALKMWSKCQEDARKVTEVKPDFKKGWFLLAKALWKEGQLARAKEELESALKVLPDCADLHELLIEVQHSLNEQSGRGQLPAIAMRRQSMSRSVSPVATPPSCQRLQPPPNLHRPMPPRRAAETPPSPPDVPSGPSTSKSEITQASWGSTWLNQSHSLHSLHDRQALAALAKSSTLKSSVSSMSKNWRFPRSGAWSEGLGALEGTARFGETTTDFGERVKYLNRSGSVVSFSGLKDGKTLWDMAQRAARNRR</sequence>
<evidence type="ECO:0000313" key="1">
    <source>
        <dbReference type="EMBL" id="CAK9042816.1"/>
    </source>
</evidence>
<organism evidence="1 2">
    <name type="scientific">Durusdinium trenchii</name>
    <dbReference type="NCBI Taxonomy" id="1381693"/>
    <lineage>
        <taxon>Eukaryota</taxon>
        <taxon>Sar</taxon>
        <taxon>Alveolata</taxon>
        <taxon>Dinophyceae</taxon>
        <taxon>Suessiales</taxon>
        <taxon>Symbiodiniaceae</taxon>
        <taxon>Durusdinium</taxon>
    </lineage>
</organism>
<dbReference type="SUPFAM" id="SSF48452">
    <property type="entry name" value="TPR-like"/>
    <property type="match status" value="1"/>
</dbReference>
<reference evidence="1 2" key="1">
    <citation type="submission" date="2024-02" db="EMBL/GenBank/DDBJ databases">
        <authorList>
            <person name="Chen Y."/>
            <person name="Shah S."/>
            <person name="Dougan E. K."/>
            <person name="Thang M."/>
            <person name="Chan C."/>
        </authorList>
    </citation>
    <scope>NUCLEOTIDE SEQUENCE [LARGE SCALE GENOMIC DNA]</scope>
</reference>
<dbReference type="PANTHER" id="PTHR45188:SF2">
    <property type="entry name" value="DNAJ HOMOLOG SUBFAMILY C MEMBER 7"/>
    <property type="match status" value="1"/>
</dbReference>
<proteinExistence type="predicted"/>
<dbReference type="InterPro" id="IPR001623">
    <property type="entry name" value="DnaJ_domain"/>
</dbReference>
<dbReference type="Gene3D" id="1.10.287.110">
    <property type="entry name" value="DnaJ domain"/>
    <property type="match status" value="1"/>
</dbReference>
<dbReference type="CDD" id="cd06257">
    <property type="entry name" value="DnaJ"/>
    <property type="match status" value="1"/>
</dbReference>
<keyword evidence="2" id="KW-1185">Reference proteome</keyword>
<dbReference type="EMBL" id="CAXAMN010014225">
    <property type="protein sequence ID" value="CAK9042816.1"/>
    <property type="molecule type" value="Genomic_DNA"/>
</dbReference>
<protein>
    <submittedName>
        <fullName evidence="1">Uncharacterized protein</fullName>
    </submittedName>
</protein>
<dbReference type="SMART" id="SM00271">
    <property type="entry name" value="DnaJ"/>
    <property type="match status" value="1"/>
</dbReference>
<dbReference type="Pfam" id="PF13428">
    <property type="entry name" value="TPR_14"/>
    <property type="match status" value="1"/>
</dbReference>
<name>A0ABP0LVQ6_9DINO</name>
<dbReference type="SUPFAM" id="SSF46565">
    <property type="entry name" value="Chaperone J-domain"/>
    <property type="match status" value="1"/>
</dbReference>
<evidence type="ECO:0000313" key="2">
    <source>
        <dbReference type="Proteomes" id="UP001642484"/>
    </source>
</evidence>
<accession>A0ABP0LVQ6</accession>
<dbReference type="Proteomes" id="UP001642484">
    <property type="component" value="Unassembled WGS sequence"/>
</dbReference>
<dbReference type="InterPro" id="IPR019734">
    <property type="entry name" value="TPR_rpt"/>
</dbReference>
<comment type="caution">
    <text evidence="1">The sequence shown here is derived from an EMBL/GenBank/DDBJ whole genome shotgun (WGS) entry which is preliminary data.</text>
</comment>
<dbReference type="InterPro" id="IPR011990">
    <property type="entry name" value="TPR-like_helical_dom_sf"/>
</dbReference>
<dbReference type="Gene3D" id="1.25.40.10">
    <property type="entry name" value="Tetratricopeptide repeat domain"/>
    <property type="match status" value="1"/>
</dbReference>
<gene>
    <name evidence="1" type="ORF">CCMP2556_LOCUS22739</name>
</gene>
<dbReference type="Pfam" id="PF00226">
    <property type="entry name" value="DnaJ"/>
    <property type="match status" value="1"/>
</dbReference>
<dbReference type="InterPro" id="IPR036869">
    <property type="entry name" value="J_dom_sf"/>
</dbReference>
<dbReference type="SMART" id="SM00028">
    <property type="entry name" value="TPR"/>
    <property type="match status" value="3"/>
</dbReference>